<dbReference type="GO" id="GO:0007165">
    <property type="term" value="P:signal transduction"/>
    <property type="evidence" value="ECO:0007669"/>
    <property type="project" value="UniProtKB-KW"/>
</dbReference>
<dbReference type="InterPro" id="IPR004090">
    <property type="entry name" value="Chemotax_Me-accpt_rcpt"/>
</dbReference>
<dbReference type="PANTHER" id="PTHR32089">
    <property type="entry name" value="METHYL-ACCEPTING CHEMOTAXIS PROTEIN MCPB"/>
    <property type="match status" value="1"/>
</dbReference>
<evidence type="ECO:0000256" key="1">
    <source>
        <dbReference type="ARBA" id="ARBA00022692"/>
    </source>
</evidence>
<reference evidence="10 11" key="1">
    <citation type="submission" date="2017-06" db="EMBL/GenBank/DDBJ databases">
        <authorList>
            <person name="Kim H.J."/>
            <person name="Triplett B.A."/>
        </authorList>
    </citation>
    <scope>NUCLEOTIDE SEQUENCE [LARGE SCALE GENOMIC DNA]</scope>
    <source>
        <strain evidence="10 11">DSM 43151</strain>
    </source>
</reference>
<feature type="compositionally biased region" description="Low complexity" evidence="6">
    <location>
        <begin position="295"/>
        <end position="312"/>
    </location>
</feature>
<dbReference type="Pfam" id="PF00015">
    <property type="entry name" value="MCPsignal"/>
    <property type="match status" value="1"/>
</dbReference>
<dbReference type="InterPro" id="IPR003660">
    <property type="entry name" value="HAMP_dom"/>
</dbReference>
<evidence type="ECO:0000256" key="5">
    <source>
        <dbReference type="PROSITE-ProRule" id="PRU00284"/>
    </source>
</evidence>
<keyword evidence="2 7" id="KW-1133">Transmembrane helix</keyword>
<comment type="similarity">
    <text evidence="4">Belongs to the methyl-accepting chemotaxis (MCP) protein family.</text>
</comment>
<evidence type="ECO:0000256" key="6">
    <source>
        <dbReference type="SAM" id="MobiDB-lite"/>
    </source>
</evidence>
<evidence type="ECO:0000313" key="11">
    <source>
        <dbReference type="Proteomes" id="UP000198415"/>
    </source>
</evidence>
<evidence type="ECO:0000256" key="7">
    <source>
        <dbReference type="SAM" id="Phobius"/>
    </source>
</evidence>
<dbReference type="Gene3D" id="1.10.287.950">
    <property type="entry name" value="Methyl-accepting chemotaxis protein"/>
    <property type="match status" value="1"/>
</dbReference>
<dbReference type="InterPro" id="IPR004089">
    <property type="entry name" value="MCPsignal_dom"/>
</dbReference>
<keyword evidence="3 5" id="KW-0807">Transducer</keyword>
<dbReference type="SMART" id="SM00304">
    <property type="entry name" value="HAMP"/>
    <property type="match status" value="1"/>
</dbReference>
<evidence type="ECO:0000256" key="3">
    <source>
        <dbReference type="ARBA" id="ARBA00023224"/>
    </source>
</evidence>
<dbReference type="AlphaFoldDB" id="A0A239HQP6"/>
<feature type="region of interest" description="Disordered" evidence="6">
    <location>
        <begin position="292"/>
        <end position="312"/>
    </location>
</feature>
<dbReference type="GO" id="GO:0006935">
    <property type="term" value="P:chemotaxis"/>
    <property type="evidence" value="ECO:0007669"/>
    <property type="project" value="InterPro"/>
</dbReference>
<keyword evidence="7" id="KW-0472">Membrane</keyword>
<evidence type="ECO:0000256" key="2">
    <source>
        <dbReference type="ARBA" id="ARBA00022989"/>
    </source>
</evidence>
<feature type="transmembrane region" description="Helical" evidence="7">
    <location>
        <begin position="192"/>
        <end position="212"/>
    </location>
</feature>
<dbReference type="PANTHER" id="PTHR32089:SF112">
    <property type="entry name" value="LYSOZYME-LIKE PROTEIN-RELATED"/>
    <property type="match status" value="1"/>
</dbReference>
<protein>
    <submittedName>
        <fullName evidence="10">Methyl-accepting chemotaxis protein</fullName>
    </submittedName>
</protein>
<evidence type="ECO:0000256" key="4">
    <source>
        <dbReference type="ARBA" id="ARBA00029447"/>
    </source>
</evidence>
<dbReference type="EMBL" id="FZNR01000025">
    <property type="protein sequence ID" value="SNS83677.1"/>
    <property type="molecule type" value="Genomic_DNA"/>
</dbReference>
<dbReference type="RefSeq" id="WP_089298233.1">
    <property type="nucleotide sequence ID" value="NZ_BOMU01000102.1"/>
</dbReference>
<sequence length="528" mass="54715">MESVSQRRGVTIVGRLVVMGAAGLLSVALVTGFAIRNASDQAAANEEITTVSAAMSDQWNADMMHDALRADVLSALYATDAETRTALAVDEVTEHGNTMIEMYDAAAGVAPASLTSDYSAVRPAVQQYVEAAQDLVALAATDHRAAAQRLPDFLKVYSELEEQLGSLDERMYAEVEAAAAEGSEASRSSNRFIVIAALLAALITATACALTVRAVRRPLRGMLAALRALARRDLTARAPVVNRDELGEMAAALNEATTVLQQTVSATAERAGTLTEASADLQMLAGMLDESAEQTSTRARSADSSAGDVSGSVTDMMAATGQLSESIREIARQALSAAATTKEATTSATRTAEAVTRLSDASREVGDIVQMITSIAEQTNLLALNASIEAARAGASGKGFAVVATEVKDLAQETAQATADITAKILAIQEMTTGTAEAIAAIAAVISRIDDGQRTIAASVEQQSVTTDDLARNVGTISAAAAEISGTVSHISTSSAHTAEGANTTRQAADLVSGAADEIRTLIGEFRY</sequence>
<dbReference type="OrthoDB" id="1115140at2"/>
<keyword evidence="1 7" id="KW-0812">Transmembrane</keyword>
<evidence type="ECO:0000259" key="9">
    <source>
        <dbReference type="PROSITE" id="PS50885"/>
    </source>
</evidence>
<dbReference type="CDD" id="cd06225">
    <property type="entry name" value="HAMP"/>
    <property type="match status" value="1"/>
</dbReference>
<feature type="domain" description="Methyl-accepting transducer" evidence="8">
    <location>
        <begin position="277"/>
        <end position="499"/>
    </location>
</feature>
<dbReference type="GO" id="GO:0016020">
    <property type="term" value="C:membrane"/>
    <property type="evidence" value="ECO:0007669"/>
    <property type="project" value="InterPro"/>
</dbReference>
<accession>A0A239HQP6</accession>
<dbReference type="PROSITE" id="PS50885">
    <property type="entry name" value="HAMP"/>
    <property type="match status" value="1"/>
</dbReference>
<dbReference type="SUPFAM" id="SSF58104">
    <property type="entry name" value="Methyl-accepting chemotaxis protein (MCP) signaling domain"/>
    <property type="match status" value="1"/>
</dbReference>
<feature type="domain" description="HAMP" evidence="9">
    <location>
        <begin position="213"/>
        <end position="265"/>
    </location>
</feature>
<gene>
    <name evidence="10" type="ORF">SAMN06264365_125106</name>
</gene>
<evidence type="ECO:0000259" key="8">
    <source>
        <dbReference type="PROSITE" id="PS50111"/>
    </source>
</evidence>
<name>A0A239HQP6_9ACTN</name>
<dbReference type="PROSITE" id="PS50111">
    <property type="entry name" value="CHEMOTAXIS_TRANSDUC_2"/>
    <property type="match status" value="1"/>
</dbReference>
<dbReference type="SMART" id="SM00283">
    <property type="entry name" value="MA"/>
    <property type="match status" value="1"/>
</dbReference>
<keyword evidence="11" id="KW-1185">Reference proteome</keyword>
<organism evidence="10 11">
    <name type="scientific">Actinoplanes regularis</name>
    <dbReference type="NCBI Taxonomy" id="52697"/>
    <lineage>
        <taxon>Bacteria</taxon>
        <taxon>Bacillati</taxon>
        <taxon>Actinomycetota</taxon>
        <taxon>Actinomycetes</taxon>
        <taxon>Micromonosporales</taxon>
        <taxon>Micromonosporaceae</taxon>
        <taxon>Actinoplanes</taxon>
    </lineage>
</organism>
<dbReference type="PRINTS" id="PR00260">
    <property type="entry name" value="CHEMTRNSDUCR"/>
</dbReference>
<dbReference type="GO" id="GO:0004888">
    <property type="term" value="F:transmembrane signaling receptor activity"/>
    <property type="evidence" value="ECO:0007669"/>
    <property type="project" value="InterPro"/>
</dbReference>
<evidence type="ECO:0000313" key="10">
    <source>
        <dbReference type="EMBL" id="SNS83677.1"/>
    </source>
</evidence>
<dbReference type="Pfam" id="PF00672">
    <property type="entry name" value="HAMP"/>
    <property type="match status" value="1"/>
</dbReference>
<feature type="transmembrane region" description="Helical" evidence="7">
    <location>
        <begin position="12"/>
        <end position="35"/>
    </location>
</feature>
<dbReference type="Proteomes" id="UP000198415">
    <property type="component" value="Unassembled WGS sequence"/>
</dbReference>
<proteinExistence type="inferred from homology"/>